<comment type="caution">
    <text evidence="1">The sequence shown here is derived from an EMBL/GenBank/DDBJ whole genome shotgun (WGS) entry which is preliminary data.</text>
</comment>
<organism evidence="1 2">
    <name type="scientific">Pristionchus mayeri</name>
    <dbReference type="NCBI Taxonomy" id="1317129"/>
    <lineage>
        <taxon>Eukaryota</taxon>
        <taxon>Metazoa</taxon>
        <taxon>Ecdysozoa</taxon>
        <taxon>Nematoda</taxon>
        <taxon>Chromadorea</taxon>
        <taxon>Rhabditida</taxon>
        <taxon>Rhabditina</taxon>
        <taxon>Diplogasteromorpha</taxon>
        <taxon>Diplogasteroidea</taxon>
        <taxon>Neodiplogasteridae</taxon>
        <taxon>Pristionchus</taxon>
    </lineage>
</organism>
<proteinExistence type="predicted"/>
<dbReference type="EMBL" id="BTRK01000005">
    <property type="protein sequence ID" value="GMR52657.1"/>
    <property type="molecule type" value="Genomic_DNA"/>
</dbReference>
<reference evidence="2" key="1">
    <citation type="submission" date="2022-10" db="EMBL/GenBank/DDBJ databases">
        <title>Genome assembly of Pristionchus species.</title>
        <authorList>
            <person name="Yoshida K."/>
            <person name="Sommer R.J."/>
        </authorList>
    </citation>
    <scope>NUCLEOTIDE SEQUENCE [LARGE SCALE GENOMIC DNA]</scope>
    <source>
        <strain evidence="2">RS5460</strain>
    </source>
</reference>
<dbReference type="AlphaFoldDB" id="A0AAN5CZ33"/>
<feature type="non-terminal residue" evidence="1">
    <location>
        <position position="1"/>
    </location>
</feature>
<feature type="non-terminal residue" evidence="1">
    <location>
        <position position="79"/>
    </location>
</feature>
<sequence>TETQYERRLSDASGSMDAIHMENEDVRKDDFGDPRIGTFRSLAEDEDYHRQSMGNSHQWPCEQETVPWRLIPVDGVILP</sequence>
<evidence type="ECO:0000313" key="1">
    <source>
        <dbReference type="EMBL" id="GMR52657.1"/>
    </source>
</evidence>
<name>A0AAN5CZ33_9BILA</name>
<gene>
    <name evidence="1" type="ORF">PMAYCL1PPCAC_22852</name>
</gene>
<keyword evidence="2" id="KW-1185">Reference proteome</keyword>
<accession>A0AAN5CZ33</accession>
<dbReference type="Proteomes" id="UP001328107">
    <property type="component" value="Unassembled WGS sequence"/>
</dbReference>
<protein>
    <submittedName>
        <fullName evidence="1">Uncharacterized protein</fullName>
    </submittedName>
</protein>
<evidence type="ECO:0000313" key="2">
    <source>
        <dbReference type="Proteomes" id="UP001328107"/>
    </source>
</evidence>